<accession>W4VA48</accession>
<comment type="caution">
    <text evidence="2">The sequence shown here is derived from an EMBL/GenBank/DDBJ whole genome shotgun (WGS) entry which is preliminary data.</text>
</comment>
<dbReference type="GO" id="GO:0016740">
    <property type="term" value="F:transferase activity"/>
    <property type="evidence" value="ECO:0007669"/>
    <property type="project" value="UniProtKB-ARBA"/>
</dbReference>
<feature type="domain" description="Alanyl-tRNA synthetase class IIc N-terminal" evidence="1">
    <location>
        <begin position="36"/>
        <end position="87"/>
    </location>
</feature>
<dbReference type="InterPro" id="IPR050058">
    <property type="entry name" value="Ala-tRNA_ligase"/>
</dbReference>
<organism evidence="2 3">
    <name type="scientific">Acetivibrio straminisolvens JCM 21531</name>
    <dbReference type="NCBI Taxonomy" id="1294263"/>
    <lineage>
        <taxon>Bacteria</taxon>
        <taxon>Bacillati</taxon>
        <taxon>Bacillota</taxon>
        <taxon>Clostridia</taxon>
        <taxon>Eubacteriales</taxon>
        <taxon>Oscillospiraceae</taxon>
        <taxon>Acetivibrio</taxon>
    </lineage>
</organism>
<dbReference type="PANTHER" id="PTHR11777">
    <property type="entry name" value="ALANYL-TRNA SYNTHETASE"/>
    <property type="match status" value="1"/>
</dbReference>
<dbReference type="InterPro" id="IPR018164">
    <property type="entry name" value="Ala-tRNA-synth_IIc_N"/>
</dbReference>
<dbReference type="PANTHER" id="PTHR11777:SF9">
    <property type="entry name" value="ALANINE--TRNA LIGASE, CYTOPLASMIC"/>
    <property type="match status" value="1"/>
</dbReference>
<dbReference type="GO" id="GO:0005829">
    <property type="term" value="C:cytosol"/>
    <property type="evidence" value="ECO:0007669"/>
    <property type="project" value="TreeGrafter"/>
</dbReference>
<dbReference type="GO" id="GO:0002161">
    <property type="term" value="F:aminoacyl-tRNA deacylase activity"/>
    <property type="evidence" value="ECO:0007669"/>
    <property type="project" value="TreeGrafter"/>
</dbReference>
<dbReference type="Proteomes" id="UP000019109">
    <property type="component" value="Unassembled WGS sequence"/>
</dbReference>
<name>W4VA48_9FIRM</name>
<dbReference type="Pfam" id="PF01411">
    <property type="entry name" value="tRNA-synt_2c"/>
    <property type="match status" value="1"/>
</dbReference>
<keyword evidence="2" id="KW-0030">Aminoacyl-tRNA synthetase</keyword>
<evidence type="ECO:0000313" key="3">
    <source>
        <dbReference type="Proteomes" id="UP000019109"/>
    </source>
</evidence>
<dbReference type="SUPFAM" id="SSF55681">
    <property type="entry name" value="Class II aaRS and biotin synthetases"/>
    <property type="match status" value="1"/>
</dbReference>
<dbReference type="EMBL" id="BAVR01000053">
    <property type="protein sequence ID" value="GAE90046.1"/>
    <property type="molecule type" value="Genomic_DNA"/>
</dbReference>
<dbReference type="InterPro" id="IPR045864">
    <property type="entry name" value="aa-tRNA-synth_II/BPL/LPL"/>
</dbReference>
<proteinExistence type="predicted"/>
<dbReference type="AlphaFoldDB" id="W4VA48"/>
<dbReference type="GO" id="GO:0005524">
    <property type="term" value="F:ATP binding"/>
    <property type="evidence" value="ECO:0007669"/>
    <property type="project" value="InterPro"/>
</dbReference>
<keyword evidence="2" id="KW-0436">Ligase</keyword>
<dbReference type="Gene3D" id="3.30.930.10">
    <property type="entry name" value="Bira Bifunctional Protein, Domain 2"/>
    <property type="match status" value="1"/>
</dbReference>
<dbReference type="STRING" id="1294263.JCM21531_3627"/>
<keyword evidence="3" id="KW-1185">Reference proteome</keyword>
<reference evidence="2" key="1">
    <citation type="journal article" date="2014" name="Genome Announc.">
        <title>Draft Genome Sequence of Clostridium straminisolvens Strain JCM 21531T, Isolated from a Cellulose-Degrading Bacterial Community.</title>
        <authorList>
            <person name="Yuki M."/>
            <person name="Oshima K."/>
            <person name="Suda W."/>
            <person name="Sakamoto M."/>
            <person name="Kitamura K."/>
            <person name="Iida T."/>
            <person name="Hattori M."/>
            <person name="Ohkuma M."/>
        </authorList>
    </citation>
    <scope>NUCLEOTIDE SEQUENCE [LARGE SCALE GENOMIC DNA]</scope>
    <source>
        <strain evidence="2">JCM 21531</strain>
    </source>
</reference>
<protein>
    <submittedName>
        <fullName evidence="2">Alanyl-tRNA synthetase</fullName>
    </submittedName>
</protein>
<evidence type="ECO:0000313" key="2">
    <source>
        <dbReference type="EMBL" id="GAE90046.1"/>
    </source>
</evidence>
<evidence type="ECO:0000259" key="1">
    <source>
        <dbReference type="Pfam" id="PF01411"/>
    </source>
</evidence>
<dbReference type="GO" id="GO:0004813">
    <property type="term" value="F:alanine-tRNA ligase activity"/>
    <property type="evidence" value="ECO:0007669"/>
    <property type="project" value="InterPro"/>
</dbReference>
<dbReference type="GO" id="GO:0006419">
    <property type="term" value="P:alanyl-tRNA aminoacylation"/>
    <property type="evidence" value="ECO:0007669"/>
    <property type="project" value="InterPro"/>
</dbReference>
<sequence length="90" mass="10118">MNGWTRAVETGQLRKQLMLSITGRGRVGMEKLGLNELRERYLSFFEGKGHLRLPSFSLVPQNDPSLLLINSGMAPLKPYFTGQEEPPEEG</sequence>
<gene>
    <name evidence="2" type="ORF">JCM21531_3627</name>
</gene>
<dbReference type="GO" id="GO:0140096">
    <property type="term" value="F:catalytic activity, acting on a protein"/>
    <property type="evidence" value="ECO:0007669"/>
    <property type="project" value="UniProtKB-ARBA"/>
</dbReference>